<dbReference type="AlphaFoldDB" id="X0U952"/>
<name>X0U952_9ZZZZ</name>
<reference evidence="1" key="1">
    <citation type="journal article" date="2014" name="Front. Microbiol.">
        <title>High frequency of phylogenetically diverse reductive dehalogenase-homologous genes in deep subseafloor sedimentary metagenomes.</title>
        <authorList>
            <person name="Kawai M."/>
            <person name="Futagami T."/>
            <person name="Toyoda A."/>
            <person name="Takaki Y."/>
            <person name="Nishi S."/>
            <person name="Hori S."/>
            <person name="Arai W."/>
            <person name="Tsubouchi T."/>
            <person name="Morono Y."/>
            <person name="Uchiyama I."/>
            <person name="Ito T."/>
            <person name="Fujiyama A."/>
            <person name="Inagaki F."/>
            <person name="Takami H."/>
        </authorList>
    </citation>
    <scope>NUCLEOTIDE SEQUENCE</scope>
    <source>
        <strain evidence="1">Expedition CK06-06</strain>
    </source>
</reference>
<accession>X0U952</accession>
<gene>
    <name evidence="1" type="ORF">S01H1_26424</name>
</gene>
<protein>
    <submittedName>
        <fullName evidence="1">Uncharacterized protein</fullName>
    </submittedName>
</protein>
<proteinExistence type="predicted"/>
<sequence length="155" mass="17010">MGFDSKGFMNTKFQPREASVPVPDLKEFFEEGDKPEWKVRGLTGQELGRTNEAAERNRNIAAILEGLVAPGSHEKIESVRQLLGVGNETPQDIARRLEMLTVGSVEPPCDIELALKLCTVFPIEFYQITTKIVGLTGKGHMPGKAQPSGKTTKSE</sequence>
<evidence type="ECO:0000313" key="1">
    <source>
        <dbReference type="EMBL" id="GAF96882.1"/>
    </source>
</evidence>
<dbReference type="EMBL" id="BARS01016017">
    <property type="protein sequence ID" value="GAF96882.1"/>
    <property type="molecule type" value="Genomic_DNA"/>
</dbReference>
<organism evidence="1">
    <name type="scientific">marine sediment metagenome</name>
    <dbReference type="NCBI Taxonomy" id="412755"/>
    <lineage>
        <taxon>unclassified sequences</taxon>
        <taxon>metagenomes</taxon>
        <taxon>ecological metagenomes</taxon>
    </lineage>
</organism>
<comment type="caution">
    <text evidence="1">The sequence shown here is derived from an EMBL/GenBank/DDBJ whole genome shotgun (WGS) entry which is preliminary data.</text>
</comment>